<dbReference type="RefSeq" id="WP_125968014.1">
    <property type="nucleotide sequence ID" value="NZ_QXGK01000005.1"/>
</dbReference>
<protein>
    <submittedName>
        <fullName evidence="4">LytR cell envelope-related transcriptional attenuator</fullName>
    </submittedName>
</protein>
<proteinExistence type="predicted"/>
<keyword evidence="2" id="KW-1133">Transmembrane helix</keyword>
<dbReference type="EMBL" id="QXGK01000005">
    <property type="protein sequence ID" value="RSX57448.1"/>
    <property type="molecule type" value="Genomic_DNA"/>
</dbReference>
<reference evidence="4 5" key="1">
    <citation type="submission" date="2018-09" db="EMBL/GenBank/DDBJ databases">
        <title>Characterization of the phylogenetic diversity of five novel species belonging to the genus Bifidobacterium.</title>
        <authorList>
            <person name="Lugli G.A."/>
            <person name="Duranti S."/>
            <person name="Milani C."/>
        </authorList>
    </citation>
    <scope>NUCLEOTIDE SEQUENCE [LARGE SCALE GENOMIC DNA]</scope>
    <source>
        <strain evidence="4 5">2033B</strain>
    </source>
</reference>
<keyword evidence="2" id="KW-0812">Transmembrane</keyword>
<dbReference type="OrthoDB" id="3267444at2"/>
<dbReference type="InterPro" id="IPR027381">
    <property type="entry name" value="LytR/CpsA/Psr_C"/>
</dbReference>
<evidence type="ECO:0000256" key="2">
    <source>
        <dbReference type="SAM" id="Phobius"/>
    </source>
</evidence>
<comment type="caution">
    <text evidence="4">The sequence shown here is derived from an EMBL/GenBank/DDBJ whole genome shotgun (WGS) entry which is preliminary data.</text>
</comment>
<feature type="transmembrane region" description="Helical" evidence="2">
    <location>
        <begin position="21"/>
        <end position="44"/>
    </location>
</feature>
<name>A0A430FV51_9BIFI</name>
<evidence type="ECO:0000256" key="1">
    <source>
        <dbReference type="SAM" id="MobiDB-lite"/>
    </source>
</evidence>
<dbReference type="AlphaFoldDB" id="A0A430FV51"/>
<evidence type="ECO:0000313" key="5">
    <source>
        <dbReference type="Proteomes" id="UP000287470"/>
    </source>
</evidence>
<sequence>MTEQYDERQARKAYMRRRQRKVFAVAGSLLVVLLVVALMFYFHLFGLGVVKTSATQPNYGVTAPCVPKAEDGSTRKYVDNRDVNVTVFNGTAHVGFAKAVRNALVQRGFPMNDPQTYYVDGAQNTDLERTMIRFGKNAIAEAYTLNANFTDAVLVMDDREDTSVDVVLGATFNDLVPVADVPGADKDIADIEGCVAADQMTGLPHYEVVADPTEEDAQADQSADQQAETAQ</sequence>
<keyword evidence="2" id="KW-0472">Membrane</keyword>
<dbReference type="Proteomes" id="UP000287470">
    <property type="component" value="Unassembled WGS sequence"/>
</dbReference>
<feature type="compositionally biased region" description="Low complexity" evidence="1">
    <location>
        <begin position="219"/>
        <end position="231"/>
    </location>
</feature>
<feature type="region of interest" description="Disordered" evidence="1">
    <location>
        <begin position="209"/>
        <end position="231"/>
    </location>
</feature>
<dbReference type="Gene3D" id="3.30.70.2390">
    <property type="match status" value="1"/>
</dbReference>
<keyword evidence="5" id="KW-1185">Reference proteome</keyword>
<evidence type="ECO:0000259" key="3">
    <source>
        <dbReference type="Pfam" id="PF13399"/>
    </source>
</evidence>
<feature type="domain" description="LytR/CpsA/Psr regulator C-terminal" evidence="3">
    <location>
        <begin position="82"/>
        <end position="172"/>
    </location>
</feature>
<evidence type="ECO:0000313" key="4">
    <source>
        <dbReference type="EMBL" id="RSX57448.1"/>
    </source>
</evidence>
<gene>
    <name evidence="4" type="ORF">D2E24_0746</name>
</gene>
<dbReference type="Pfam" id="PF13399">
    <property type="entry name" value="LytR_C"/>
    <property type="match status" value="1"/>
</dbReference>
<accession>A0A430FV51</accession>
<organism evidence="4 5">
    <name type="scientific">Bifidobacterium samirii</name>
    <dbReference type="NCBI Taxonomy" id="2306974"/>
    <lineage>
        <taxon>Bacteria</taxon>
        <taxon>Bacillati</taxon>
        <taxon>Actinomycetota</taxon>
        <taxon>Actinomycetes</taxon>
        <taxon>Bifidobacteriales</taxon>
        <taxon>Bifidobacteriaceae</taxon>
        <taxon>Bifidobacterium</taxon>
    </lineage>
</organism>